<evidence type="ECO:0000256" key="2">
    <source>
        <dbReference type="ARBA" id="ARBA00022448"/>
    </source>
</evidence>
<dbReference type="RefSeq" id="WP_013607619.1">
    <property type="nucleotide sequence ID" value="NC_015152.1"/>
</dbReference>
<keyword evidence="6" id="KW-0472">Membrane</keyword>
<keyword evidence="3" id="KW-1003">Cell membrane</keyword>
<gene>
    <name evidence="8" type="ordered locus">SpiBuddy_1947</name>
</gene>
<dbReference type="GO" id="GO:0016887">
    <property type="term" value="F:ATP hydrolysis activity"/>
    <property type="evidence" value="ECO:0007669"/>
    <property type="project" value="InterPro"/>
</dbReference>
<dbReference type="GO" id="GO:0005524">
    <property type="term" value="F:ATP binding"/>
    <property type="evidence" value="ECO:0007669"/>
    <property type="project" value="UniProtKB-KW"/>
</dbReference>
<dbReference type="SMART" id="SM00382">
    <property type="entry name" value="AAA"/>
    <property type="match status" value="1"/>
</dbReference>
<evidence type="ECO:0000256" key="5">
    <source>
        <dbReference type="ARBA" id="ARBA00022840"/>
    </source>
</evidence>
<protein>
    <submittedName>
        <fullName evidence="8">Fe(3+)-transporting ATPase</fullName>
        <ecNumber evidence="8">3.6.3.30</ecNumber>
    </submittedName>
</protein>
<organism evidence="8 9">
    <name type="scientific">Sphaerochaeta globosa (strain ATCC BAA-1886 / DSM 22777 / Buddy)</name>
    <name type="common">Spirochaeta sp. (strain Buddy)</name>
    <dbReference type="NCBI Taxonomy" id="158189"/>
    <lineage>
        <taxon>Bacteria</taxon>
        <taxon>Pseudomonadati</taxon>
        <taxon>Spirochaetota</taxon>
        <taxon>Spirochaetia</taxon>
        <taxon>Spirochaetales</taxon>
        <taxon>Sphaerochaetaceae</taxon>
        <taxon>Sphaerochaeta</taxon>
    </lineage>
</organism>
<dbReference type="STRING" id="158189.SpiBuddy_1947"/>
<dbReference type="PROSITE" id="PS50893">
    <property type="entry name" value="ABC_TRANSPORTER_2"/>
    <property type="match status" value="1"/>
</dbReference>
<evidence type="ECO:0000313" key="8">
    <source>
        <dbReference type="EMBL" id="ADY13770.1"/>
    </source>
</evidence>
<keyword evidence="8" id="KW-0378">Hydrolase</keyword>
<keyword evidence="5" id="KW-0067">ATP-binding</keyword>
<dbReference type="KEGG" id="sbu:SpiBuddy_1947"/>
<dbReference type="PANTHER" id="PTHR42788:SF7">
    <property type="entry name" value="NITRATE ABC TRANSPORTER ATP-BINDING PROTEIN"/>
    <property type="match status" value="1"/>
</dbReference>
<keyword evidence="4" id="KW-0547">Nucleotide-binding</keyword>
<evidence type="ECO:0000256" key="4">
    <source>
        <dbReference type="ARBA" id="ARBA00022741"/>
    </source>
</evidence>
<dbReference type="GO" id="GO:0005886">
    <property type="term" value="C:plasma membrane"/>
    <property type="evidence" value="ECO:0007669"/>
    <property type="project" value="UniProtKB-SubCell"/>
</dbReference>
<dbReference type="PANTHER" id="PTHR42788">
    <property type="entry name" value="TAURINE IMPORT ATP-BINDING PROTEIN-RELATED"/>
    <property type="match status" value="1"/>
</dbReference>
<dbReference type="Proteomes" id="UP000008466">
    <property type="component" value="Chromosome"/>
</dbReference>
<comment type="subcellular location">
    <subcellularLocation>
        <location evidence="1">Cell membrane</location>
        <topology evidence="1">Peripheral membrane protein</topology>
    </subcellularLocation>
</comment>
<evidence type="ECO:0000256" key="6">
    <source>
        <dbReference type="ARBA" id="ARBA00023136"/>
    </source>
</evidence>
<dbReference type="InterPro" id="IPR017871">
    <property type="entry name" value="ABC_transporter-like_CS"/>
</dbReference>
<dbReference type="eggNOG" id="COG1116">
    <property type="taxonomic scope" value="Bacteria"/>
</dbReference>
<dbReference type="InterPro" id="IPR050166">
    <property type="entry name" value="ABC_transporter_ATP-bind"/>
</dbReference>
<evidence type="ECO:0000259" key="7">
    <source>
        <dbReference type="PROSITE" id="PS50893"/>
    </source>
</evidence>
<dbReference type="Pfam" id="PF00005">
    <property type="entry name" value="ABC_tran"/>
    <property type="match status" value="1"/>
</dbReference>
<evidence type="ECO:0000256" key="3">
    <source>
        <dbReference type="ARBA" id="ARBA00022475"/>
    </source>
</evidence>
<dbReference type="PROSITE" id="PS00211">
    <property type="entry name" value="ABC_TRANSPORTER_1"/>
    <property type="match status" value="1"/>
</dbReference>
<dbReference type="OrthoDB" id="9801958at2"/>
<proteinExistence type="predicted"/>
<dbReference type="InterPro" id="IPR003593">
    <property type="entry name" value="AAA+_ATPase"/>
</dbReference>
<sequence>MQFQRISKAYGQNCIFDEFSLEITKRTILSVVGPSGEGKTTLLQIAAGLIQPDSGIVIKEVEEEGSISYLFQEPRLLPFSTVFTNVELALRSFLSNKKEREESALHYLRMVGLADSMGLYPDQLSGGMRQRVAIARAFAHPSKLMLLDEPFQSLDIKLKVTLVNSFLRLWEESPRTTLFVTHDPKEAILLGDAVCCLGDPKKPLLYQQIHIPRNARNIGDQTLLALEASLVQTLVGA</sequence>
<reference evidence="9" key="1">
    <citation type="submission" date="2011-02" db="EMBL/GenBank/DDBJ databases">
        <title>Complete sequence of Spirochaeta sp. Buddy.</title>
        <authorList>
            <person name="Lucas S."/>
            <person name="Copeland A."/>
            <person name="Lapidus A."/>
            <person name="Cheng J.-F."/>
            <person name="Goodwin L."/>
            <person name="Pitluck S."/>
            <person name="Zeytun A."/>
            <person name="Detter J.C."/>
            <person name="Han C."/>
            <person name="Tapia R."/>
            <person name="Land M."/>
            <person name="Hauser L."/>
            <person name="Kyrpides N."/>
            <person name="Ivanova N."/>
            <person name="Mikhailova N."/>
            <person name="Pagani I."/>
            <person name="Ritalahti K.M."/>
            <person name="Loeffler F.E."/>
            <person name="Woyke T."/>
        </authorList>
    </citation>
    <scope>NUCLEOTIDE SEQUENCE [LARGE SCALE GENOMIC DNA]</scope>
    <source>
        <strain evidence="9">ATCC BAA-1886 / DSM 22777 / Buddy</strain>
    </source>
</reference>
<dbReference type="AlphaFoldDB" id="F0RWY9"/>
<dbReference type="SUPFAM" id="SSF52540">
    <property type="entry name" value="P-loop containing nucleoside triphosphate hydrolases"/>
    <property type="match status" value="1"/>
</dbReference>
<evidence type="ECO:0000256" key="1">
    <source>
        <dbReference type="ARBA" id="ARBA00004202"/>
    </source>
</evidence>
<evidence type="ECO:0000313" key="9">
    <source>
        <dbReference type="Proteomes" id="UP000008466"/>
    </source>
</evidence>
<dbReference type="InterPro" id="IPR027417">
    <property type="entry name" value="P-loop_NTPase"/>
</dbReference>
<dbReference type="EC" id="3.6.3.30" evidence="8"/>
<dbReference type="HOGENOM" id="CLU_000604_1_22_12"/>
<dbReference type="InterPro" id="IPR003439">
    <property type="entry name" value="ABC_transporter-like_ATP-bd"/>
</dbReference>
<name>F0RWY9_SPHGB</name>
<dbReference type="Gene3D" id="3.40.50.300">
    <property type="entry name" value="P-loop containing nucleotide triphosphate hydrolases"/>
    <property type="match status" value="1"/>
</dbReference>
<accession>F0RWY9</accession>
<keyword evidence="2" id="KW-0813">Transport</keyword>
<keyword evidence="9" id="KW-1185">Reference proteome</keyword>
<feature type="domain" description="ABC transporter" evidence="7">
    <location>
        <begin position="1"/>
        <end position="224"/>
    </location>
</feature>
<dbReference type="EMBL" id="CP002541">
    <property type="protein sequence ID" value="ADY13770.1"/>
    <property type="molecule type" value="Genomic_DNA"/>
</dbReference>